<sequence>MAPHNTSKDRLARPSNFACVCKTWQRIVKQSTFHRISLRPEGISEFGRLVGPASSRRGYVKHVLLEIQVWEYDHEPCYHHDNYIFTRAVSHLWEVLSTWQNYSLTVEFGIFSAFETRMHHFDHASRFENSPTDPLFLHEWKRQKRSYLGSRALEFRENHSLPSAPVITRLLVRRRYFRNISAKAFSDMFRAAPCLEVIHLERCFYDEISTMYHHQGRMRIPRSNQRLKSLTENTWSNQLEHLSISFAFDAQDFFSPRFSHNWASLATLALTSNCVLTRSSEVVNELLVEVAVAAKHMPKLEMLEIWNCKVRDSAAGIFRYEKPDRAGNIVWQGTWDLNMSSQVKRAWQEVLIDLDGGRYELGVQVLSLQPEGLVNLGSIYSYLKLRKNILDIISWTQV</sequence>
<evidence type="ECO:0000313" key="1">
    <source>
        <dbReference type="EMBL" id="UPK97039.1"/>
    </source>
</evidence>
<organism evidence="1 2">
    <name type="scientific">Fusarium solani subsp. cucurbitae</name>
    <name type="common">Neocosmosporum cucurbitae</name>
    <dbReference type="NCBI Taxonomy" id="2747967"/>
    <lineage>
        <taxon>Eukaryota</taxon>
        <taxon>Fungi</taxon>
        <taxon>Dikarya</taxon>
        <taxon>Ascomycota</taxon>
        <taxon>Pezizomycotina</taxon>
        <taxon>Sordariomycetes</taxon>
        <taxon>Hypocreomycetidae</taxon>
        <taxon>Hypocreales</taxon>
        <taxon>Nectriaceae</taxon>
        <taxon>Fusarium</taxon>
        <taxon>Fusarium solani species complex</taxon>
    </lineage>
</organism>
<keyword evidence="2" id="KW-1185">Reference proteome</keyword>
<evidence type="ECO:0000313" key="2">
    <source>
        <dbReference type="Proteomes" id="UP000830768"/>
    </source>
</evidence>
<accession>A0ACD3Z718</accession>
<gene>
    <name evidence="1" type="ORF">LCI18_007974</name>
</gene>
<dbReference type="Proteomes" id="UP000830768">
    <property type="component" value="Chromosome 6"/>
</dbReference>
<reference evidence="1" key="1">
    <citation type="submission" date="2021-11" db="EMBL/GenBank/DDBJ databases">
        <title>Fusarium solani-melongenae Genome sequencing and assembly.</title>
        <authorList>
            <person name="Xie S."/>
            <person name="Huang L."/>
            <person name="Zhang X."/>
        </authorList>
    </citation>
    <scope>NUCLEOTIDE SEQUENCE</scope>
    <source>
        <strain evidence="1">CRI 24-3</strain>
    </source>
</reference>
<proteinExistence type="predicted"/>
<protein>
    <submittedName>
        <fullName evidence="1">Uncharacterized protein</fullName>
    </submittedName>
</protein>
<name>A0ACD3Z718_FUSSC</name>
<dbReference type="EMBL" id="CP090035">
    <property type="protein sequence ID" value="UPK97039.1"/>
    <property type="molecule type" value="Genomic_DNA"/>
</dbReference>